<dbReference type="Proteomes" id="UP001469553">
    <property type="component" value="Unassembled WGS sequence"/>
</dbReference>
<gene>
    <name evidence="1" type="ORF">AMECASPLE_027088</name>
</gene>
<evidence type="ECO:0000313" key="1">
    <source>
        <dbReference type="EMBL" id="MEQ2312055.1"/>
    </source>
</evidence>
<keyword evidence="2" id="KW-1185">Reference proteome</keyword>
<accession>A0ABV1A0V0</accession>
<feature type="non-terminal residue" evidence="1">
    <location>
        <position position="1"/>
    </location>
</feature>
<proteinExistence type="predicted"/>
<name>A0ABV1A0V0_9TELE</name>
<sequence>PTALTPTSDFSTLALVRCQPWESAALGTNFTHFSHCCFSRPGFYQDLFAGRSLTI</sequence>
<reference evidence="1 2" key="1">
    <citation type="submission" date="2021-06" db="EMBL/GenBank/DDBJ databases">
        <authorList>
            <person name="Palmer J.M."/>
        </authorList>
    </citation>
    <scope>NUCLEOTIDE SEQUENCE [LARGE SCALE GENOMIC DNA]</scope>
    <source>
        <strain evidence="1 2">AS_MEX2019</strain>
        <tissue evidence="1">Muscle</tissue>
    </source>
</reference>
<evidence type="ECO:0000313" key="2">
    <source>
        <dbReference type="Proteomes" id="UP001469553"/>
    </source>
</evidence>
<protein>
    <submittedName>
        <fullName evidence="1">Uncharacterized protein</fullName>
    </submittedName>
</protein>
<comment type="caution">
    <text evidence="1">The sequence shown here is derived from an EMBL/GenBank/DDBJ whole genome shotgun (WGS) entry which is preliminary data.</text>
</comment>
<organism evidence="1 2">
    <name type="scientific">Ameca splendens</name>
    <dbReference type="NCBI Taxonomy" id="208324"/>
    <lineage>
        <taxon>Eukaryota</taxon>
        <taxon>Metazoa</taxon>
        <taxon>Chordata</taxon>
        <taxon>Craniata</taxon>
        <taxon>Vertebrata</taxon>
        <taxon>Euteleostomi</taxon>
        <taxon>Actinopterygii</taxon>
        <taxon>Neopterygii</taxon>
        <taxon>Teleostei</taxon>
        <taxon>Neoteleostei</taxon>
        <taxon>Acanthomorphata</taxon>
        <taxon>Ovalentaria</taxon>
        <taxon>Atherinomorphae</taxon>
        <taxon>Cyprinodontiformes</taxon>
        <taxon>Goodeidae</taxon>
        <taxon>Ameca</taxon>
    </lineage>
</organism>
<dbReference type="EMBL" id="JAHRIP010078070">
    <property type="protein sequence ID" value="MEQ2312055.1"/>
    <property type="molecule type" value="Genomic_DNA"/>
</dbReference>